<feature type="domain" description="Enhanced disease resistance 4-like N-terminal" evidence="11">
    <location>
        <begin position="7"/>
        <end position="40"/>
    </location>
</feature>
<dbReference type="InterPro" id="IPR021480">
    <property type="entry name" value="Zinc_ribbon_12"/>
</dbReference>
<dbReference type="Pfam" id="PF22910">
    <property type="entry name" value="EDR4-like_1st"/>
    <property type="match status" value="1"/>
</dbReference>
<feature type="domain" description="Trichome birefringence-like N-terminal" evidence="10">
    <location>
        <begin position="949"/>
        <end position="1001"/>
    </location>
</feature>
<keyword evidence="13" id="KW-1185">Reference proteome</keyword>
<dbReference type="PANTHER" id="PTHR31105:SF42">
    <property type="entry name" value="OS02G0258300 PROTEIN"/>
    <property type="match status" value="1"/>
</dbReference>
<comment type="caution">
    <text evidence="12">The sequence shown here is derived from an EMBL/GenBank/DDBJ whole genome shotgun (WGS) entry which is preliminary data.</text>
</comment>
<dbReference type="InterPro" id="IPR055126">
    <property type="entry name" value="EDR4-like_N"/>
</dbReference>
<evidence type="ECO:0000313" key="12">
    <source>
        <dbReference type="EMBL" id="KAF4389340.1"/>
    </source>
</evidence>
<accession>A0A7J6H447</accession>
<dbReference type="Pfam" id="PF14416">
    <property type="entry name" value="PMR5N"/>
    <property type="match status" value="1"/>
</dbReference>
<dbReference type="Proteomes" id="UP000583929">
    <property type="component" value="Unassembled WGS sequence"/>
</dbReference>
<evidence type="ECO:0000256" key="1">
    <source>
        <dbReference type="ARBA" id="ARBA00004167"/>
    </source>
</evidence>
<feature type="domain" description="Probable zinc-ribbon" evidence="8">
    <location>
        <begin position="431"/>
        <end position="476"/>
    </location>
</feature>
<dbReference type="GO" id="GO:0016020">
    <property type="term" value="C:membrane"/>
    <property type="evidence" value="ECO:0007669"/>
    <property type="project" value="UniProtKB-SubCell"/>
</dbReference>
<evidence type="ECO:0000259" key="11">
    <source>
        <dbReference type="Pfam" id="PF22910"/>
    </source>
</evidence>
<evidence type="ECO:0000256" key="2">
    <source>
        <dbReference type="ARBA" id="ARBA00007727"/>
    </source>
</evidence>
<organism evidence="12 13">
    <name type="scientific">Cannabis sativa</name>
    <name type="common">Hemp</name>
    <name type="synonym">Marijuana</name>
    <dbReference type="NCBI Taxonomy" id="3483"/>
    <lineage>
        <taxon>Eukaryota</taxon>
        <taxon>Viridiplantae</taxon>
        <taxon>Streptophyta</taxon>
        <taxon>Embryophyta</taxon>
        <taxon>Tracheophyta</taxon>
        <taxon>Spermatophyta</taxon>
        <taxon>Magnoliopsida</taxon>
        <taxon>eudicotyledons</taxon>
        <taxon>Gunneridae</taxon>
        <taxon>Pentapetalae</taxon>
        <taxon>rosids</taxon>
        <taxon>fabids</taxon>
        <taxon>Rosales</taxon>
        <taxon>Cannabaceae</taxon>
        <taxon>Cannabis</taxon>
    </lineage>
</organism>
<dbReference type="PANTHER" id="PTHR31105">
    <property type="entry name" value="EXTRA-LARGE G-PROTEIN-LIKE"/>
    <property type="match status" value="1"/>
</dbReference>
<keyword evidence="6" id="KW-0472">Membrane</keyword>
<dbReference type="Pfam" id="PF11331">
    <property type="entry name" value="Zn_ribbon_12"/>
    <property type="match status" value="1"/>
</dbReference>
<feature type="compositionally biased region" description="Polar residues" evidence="7">
    <location>
        <begin position="617"/>
        <end position="632"/>
    </location>
</feature>
<evidence type="ECO:0000259" key="10">
    <source>
        <dbReference type="Pfam" id="PF14416"/>
    </source>
</evidence>
<evidence type="ECO:0000256" key="7">
    <source>
        <dbReference type="SAM" id="MobiDB-lite"/>
    </source>
</evidence>
<sequence>MSSSESKVRLVRCPKCENLLPEHPDYSVYQCGGCGTILRAKKKVPENNNVLSENSVEAKGEEIFEEKLEGLMEKRVETELGNSGIEIVRRRNERFPNVISVSEELNNLRLEKSVEEKEHCYGDRYGRMLEPRMDQWTRGSNQHMDMNRSEFVNSSVGDLTAQVHRLAGVDRTGLGRGRYEGFYGNNGVIAERGRASNLGYPGEGPSNNEAYYFHGREQQMSSNAPRVNVPNGVESLEKERAELIRKLDELKDQISKSYCVADKPVENKPVDRTPHYPMPSTYSNYSHRPPSFMTRRNIDVPNFYSHQNHFLNKIPEYEDPIQPQMTRNPHLVPPHQYPHTSRDYYTGQYPHETYIHPPTCPCLRCYNQNSRVPPRVPVTFERQSHPPLQSLDPMLQTRWQVGRDSDNERVSHQRKPVEINRIRRFCRPIVGGAPFITCHKCFELLKLPRKFRMRDNNNPPKRLRCGSCSTLISISIENKKLSTSDLEELKQISPDSPVSSSCLSVKGASLCSDDFKSSGYNFRLADMGNNSLVEDERLNFDVSEKTWGHSSSPSISSREEENRDCVTSLASEPAEMPLRDAYSPTPPRSPVWQESNSPKRGPSRYGEQGNKSKRTLHNNMVFSRMSSQNSSVKDAAEATELDEVSFNEYQNRDYEETDKEDQLKLSKGNDSFFVGFIKKSFRDMSRSNNHNGEIERPKVFINGQPIQDRVVKKAEKIAGPIRPGDYWYDYRSGFWGVMGQPCLGIIPPFIEEFNYPMPTNCGAGNTGVYVNGRELHQRDLELLSNRGLPMTRDKFYNIEISGRVFDEDTGKELDPLGKLAPTKTTAKSFSLVHICFRVDDEALTDSFLDNLLFAKKMKLNWKLWLPQKHRQLLVKFAVAVLLMGLALRLLLVRSTDISPELETPLPETPRLPQKIVAVEEPPPFVEVEAQENEEQVSQTVDLPEIDGGKCDLFNGEWIPNPSGPIYTNKTCSFIESHQNCIRNGRPDSEYLYWRWKPRRCELPKFDAERFLEMMRNKAWALIGDSISRNHVQSLLCMLSTVEKPVEVFHDKEYKSRRWNFPTYNLTISVIWSPFLVKATIYEDYNGVSTSEVKLHVDKLDKKWTSLYESLDYMIISTGKWFLKSSIYYENNEVVGCHYCQNKFEEVGFDYAYRKALREAMNFVAASNHKGMILFRTSTPDHFENGEWSSGGTCKRKLPAKAGDFRLKDLHRILRKIELEEFRDATANATTNGVKMKLLDVNPLSLLRPDGHPGPYREYHPFERHKDGNVQNDCLHWCLPGAIDSWNDLIMEMVVNS</sequence>
<evidence type="ECO:0000256" key="6">
    <source>
        <dbReference type="ARBA" id="ARBA00023136"/>
    </source>
</evidence>
<comment type="subcellular location">
    <subcellularLocation>
        <location evidence="1">Membrane</location>
        <topology evidence="1">Single-pass membrane protein</topology>
    </subcellularLocation>
</comment>
<evidence type="ECO:0000259" key="9">
    <source>
        <dbReference type="Pfam" id="PF13839"/>
    </source>
</evidence>
<keyword evidence="3" id="KW-0812">Transmembrane</keyword>
<dbReference type="EMBL" id="JAATIQ010000067">
    <property type="protein sequence ID" value="KAF4389340.1"/>
    <property type="molecule type" value="Genomic_DNA"/>
</dbReference>
<evidence type="ECO:0000256" key="4">
    <source>
        <dbReference type="ARBA" id="ARBA00022968"/>
    </source>
</evidence>
<dbReference type="Pfam" id="PF13839">
    <property type="entry name" value="PC-Esterase"/>
    <property type="match status" value="1"/>
</dbReference>
<evidence type="ECO:0000313" key="13">
    <source>
        <dbReference type="Proteomes" id="UP000583929"/>
    </source>
</evidence>
<feature type="region of interest" description="Disordered" evidence="7">
    <location>
        <begin position="544"/>
        <end position="662"/>
    </location>
</feature>
<name>A0A7J6H447_CANSA</name>
<protein>
    <recommendedName>
        <fullName evidence="14">Trichome birefringence-like N-terminal domain-containing protein</fullName>
    </recommendedName>
</protein>
<gene>
    <name evidence="12" type="ORF">G4B88_006399</name>
</gene>
<feature type="domain" description="Trichome birefringence-like C-terminal" evidence="9">
    <location>
        <begin position="1002"/>
        <end position="1292"/>
    </location>
</feature>
<dbReference type="InterPro" id="IPR025846">
    <property type="entry name" value="TBL_N"/>
</dbReference>
<dbReference type="InterPro" id="IPR040244">
    <property type="entry name" value="EDR4-like"/>
</dbReference>
<dbReference type="GO" id="GO:0016740">
    <property type="term" value="F:transferase activity"/>
    <property type="evidence" value="ECO:0007669"/>
    <property type="project" value="InterPro"/>
</dbReference>
<proteinExistence type="inferred from homology"/>
<keyword evidence="5" id="KW-1133">Transmembrane helix</keyword>
<evidence type="ECO:0000259" key="8">
    <source>
        <dbReference type="Pfam" id="PF11331"/>
    </source>
</evidence>
<dbReference type="GO" id="GO:1900150">
    <property type="term" value="P:regulation of defense response to fungus"/>
    <property type="evidence" value="ECO:0007669"/>
    <property type="project" value="InterPro"/>
</dbReference>
<feature type="compositionally biased region" description="Basic and acidic residues" evidence="7">
    <location>
        <begin position="650"/>
        <end position="662"/>
    </location>
</feature>
<keyword evidence="4" id="KW-0735">Signal-anchor</keyword>
<comment type="similarity">
    <text evidence="2">Belongs to the PC-esterase family. TBL subfamily.</text>
</comment>
<reference evidence="12 13" key="1">
    <citation type="journal article" date="2020" name="bioRxiv">
        <title>Sequence and annotation of 42 cannabis genomes reveals extensive copy number variation in cannabinoid synthesis and pathogen resistance genes.</title>
        <authorList>
            <person name="Mckernan K.J."/>
            <person name="Helbert Y."/>
            <person name="Kane L.T."/>
            <person name="Ebling H."/>
            <person name="Zhang L."/>
            <person name="Liu B."/>
            <person name="Eaton Z."/>
            <person name="Mclaughlin S."/>
            <person name="Kingan S."/>
            <person name="Baybayan P."/>
            <person name="Concepcion G."/>
            <person name="Jordan M."/>
            <person name="Riva A."/>
            <person name="Barbazuk W."/>
            <person name="Harkins T."/>
        </authorList>
    </citation>
    <scope>NUCLEOTIDE SEQUENCE [LARGE SCALE GENOMIC DNA]</scope>
    <source>
        <strain evidence="13">cv. Jamaican Lion 4</strain>
        <tissue evidence="12">Leaf</tissue>
    </source>
</reference>
<evidence type="ECO:0008006" key="14">
    <source>
        <dbReference type="Google" id="ProtNLM"/>
    </source>
</evidence>
<evidence type="ECO:0000256" key="3">
    <source>
        <dbReference type="ARBA" id="ARBA00022692"/>
    </source>
</evidence>
<dbReference type="InterPro" id="IPR026057">
    <property type="entry name" value="TBL_C"/>
</dbReference>
<evidence type="ECO:0000256" key="5">
    <source>
        <dbReference type="ARBA" id="ARBA00022989"/>
    </source>
</evidence>